<accession>A0ABD3AFS4</accession>
<dbReference type="AlphaFoldDB" id="A0ABD3AFS4"/>
<evidence type="ECO:0008006" key="3">
    <source>
        <dbReference type="Google" id="ProtNLM"/>
    </source>
</evidence>
<gene>
    <name evidence="1" type="ORF">ACH5RR_009968</name>
</gene>
<evidence type="ECO:0000313" key="2">
    <source>
        <dbReference type="Proteomes" id="UP001630127"/>
    </source>
</evidence>
<dbReference type="EMBL" id="JBJUIK010000004">
    <property type="protein sequence ID" value="KAL3530646.1"/>
    <property type="molecule type" value="Genomic_DNA"/>
</dbReference>
<comment type="caution">
    <text evidence="1">The sequence shown here is derived from an EMBL/GenBank/DDBJ whole genome shotgun (WGS) entry which is preliminary data.</text>
</comment>
<dbReference type="Proteomes" id="UP001630127">
    <property type="component" value="Unassembled WGS sequence"/>
</dbReference>
<dbReference type="PANTHER" id="PTHR31635">
    <property type="entry name" value="REVERSE TRANSCRIPTASE DOMAIN-CONTAINING PROTEIN-RELATED"/>
    <property type="match status" value="1"/>
</dbReference>
<proteinExistence type="predicted"/>
<dbReference type="PANTHER" id="PTHR31635:SF196">
    <property type="entry name" value="REVERSE TRANSCRIPTASE DOMAIN-CONTAINING PROTEIN-RELATED"/>
    <property type="match status" value="1"/>
</dbReference>
<reference evidence="1 2" key="1">
    <citation type="submission" date="2024-11" db="EMBL/GenBank/DDBJ databases">
        <title>A near-complete genome assembly of Cinchona calisaya.</title>
        <authorList>
            <person name="Lian D.C."/>
            <person name="Zhao X.W."/>
            <person name="Wei L."/>
        </authorList>
    </citation>
    <scope>NUCLEOTIDE SEQUENCE [LARGE SCALE GENOMIC DNA]</scope>
    <source>
        <tissue evidence="1">Nenye</tissue>
    </source>
</reference>
<organism evidence="1 2">
    <name type="scientific">Cinchona calisaya</name>
    <dbReference type="NCBI Taxonomy" id="153742"/>
    <lineage>
        <taxon>Eukaryota</taxon>
        <taxon>Viridiplantae</taxon>
        <taxon>Streptophyta</taxon>
        <taxon>Embryophyta</taxon>
        <taxon>Tracheophyta</taxon>
        <taxon>Spermatophyta</taxon>
        <taxon>Magnoliopsida</taxon>
        <taxon>eudicotyledons</taxon>
        <taxon>Gunneridae</taxon>
        <taxon>Pentapetalae</taxon>
        <taxon>asterids</taxon>
        <taxon>lamiids</taxon>
        <taxon>Gentianales</taxon>
        <taxon>Rubiaceae</taxon>
        <taxon>Cinchonoideae</taxon>
        <taxon>Cinchoneae</taxon>
        <taxon>Cinchona</taxon>
    </lineage>
</organism>
<protein>
    <recommendedName>
        <fullName evidence="3">Reverse transcriptase domain-containing protein</fullName>
    </recommendedName>
</protein>
<sequence length="169" mass="19641">MARRRRNNISYLQDKDGNWCYNKVDIQREITNFYEHMFTSSHPIEFEDILRDIPTTITSIMNDQITKPFEEEEIRKVIFSMHPNKAPGPDGMSPLFFMQFWDIVGKDVTQAIQSFFHSSFMLSALNETIISLIPKVEAPSNLSQYRPISLCNVIYKAITKLLQIGLSPF</sequence>
<keyword evidence="2" id="KW-1185">Reference proteome</keyword>
<name>A0ABD3AFS4_9GENT</name>
<evidence type="ECO:0000313" key="1">
    <source>
        <dbReference type="EMBL" id="KAL3530646.1"/>
    </source>
</evidence>
<dbReference type="SUPFAM" id="SSF56672">
    <property type="entry name" value="DNA/RNA polymerases"/>
    <property type="match status" value="1"/>
</dbReference>
<dbReference type="InterPro" id="IPR043502">
    <property type="entry name" value="DNA/RNA_pol_sf"/>
</dbReference>